<evidence type="ECO:0000256" key="3">
    <source>
        <dbReference type="ARBA" id="ARBA00022741"/>
    </source>
</evidence>
<dbReference type="InterPro" id="IPR001752">
    <property type="entry name" value="Kinesin_motor_dom"/>
</dbReference>
<feature type="compositionally biased region" description="Basic and acidic residues" evidence="8">
    <location>
        <begin position="1"/>
        <end position="12"/>
    </location>
</feature>
<feature type="coiled-coil region" evidence="7">
    <location>
        <begin position="1249"/>
        <end position="1420"/>
    </location>
</feature>
<dbReference type="PRINTS" id="PR00380">
    <property type="entry name" value="KINESINHEAVY"/>
</dbReference>
<feature type="coiled-coil region" evidence="7">
    <location>
        <begin position="895"/>
        <end position="929"/>
    </location>
</feature>
<reference evidence="10 11" key="1">
    <citation type="submission" date="2016-02" db="EMBL/GenBank/DDBJ databases">
        <authorList>
            <consortium name="Pathogen Informatics"/>
        </authorList>
    </citation>
    <scope>NUCLEOTIDE SEQUENCE [LARGE SCALE GENOMIC DNA]</scope>
    <source>
        <strain evidence="10 11">K173</strain>
    </source>
</reference>
<dbReference type="SMART" id="SM00320">
    <property type="entry name" value="WD40"/>
    <property type="match status" value="5"/>
</dbReference>
<dbReference type="InterPro" id="IPR019821">
    <property type="entry name" value="Kinesin_motor_CS"/>
</dbReference>
<keyword evidence="5 7" id="KW-0175">Coiled coil</keyword>
<keyword evidence="3 6" id="KW-0547">Nucleotide-binding</keyword>
<dbReference type="InterPro" id="IPR036322">
    <property type="entry name" value="WD40_repeat_dom_sf"/>
</dbReference>
<comment type="similarity">
    <text evidence="6">Belongs to the TRAFAC class myosin-kinesin ATPase superfamily. Kinesin family.</text>
</comment>
<dbReference type="GO" id="GO:0005524">
    <property type="term" value="F:ATP binding"/>
    <property type="evidence" value="ECO:0007669"/>
    <property type="project" value="UniProtKB-UniRule"/>
</dbReference>
<feature type="domain" description="Kinesin motor" evidence="9">
    <location>
        <begin position="178"/>
        <end position="611"/>
    </location>
</feature>
<dbReference type="PANTHER" id="PTHR47969">
    <property type="entry name" value="CHROMOSOME-ASSOCIATED KINESIN KIF4A-RELATED"/>
    <property type="match status" value="1"/>
</dbReference>
<dbReference type="PANTHER" id="PTHR47969:SF15">
    <property type="entry name" value="CHROMOSOME-ASSOCIATED KINESIN KIF4A-RELATED"/>
    <property type="match status" value="1"/>
</dbReference>
<dbReference type="SUPFAM" id="SSF52540">
    <property type="entry name" value="P-loop containing nucleoside triphosphate hydrolases"/>
    <property type="match status" value="1"/>
</dbReference>
<dbReference type="Gene3D" id="3.40.850.10">
    <property type="entry name" value="Kinesin motor domain"/>
    <property type="match status" value="1"/>
</dbReference>
<proteinExistence type="inferred from homology"/>
<evidence type="ECO:0000256" key="6">
    <source>
        <dbReference type="PROSITE-ProRule" id="PRU00283"/>
    </source>
</evidence>
<dbReference type="InterPro" id="IPR015943">
    <property type="entry name" value="WD40/YVTN_repeat-like_dom_sf"/>
</dbReference>
<dbReference type="InterPro" id="IPR027417">
    <property type="entry name" value="P-loop_NTPase"/>
</dbReference>
<dbReference type="GO" id="GO:0008017">
    <property type="term" value="F:microtubule binding"/>
    <property type="evidence" value="ECO:0007669"/>
    <property type="project" value="InterPro"/>
</dbReference>
<keyword evidence="4 6" id="KW-0067">ATP-binding</keyword>
<protein>
    <submittedName>
        <fullName evidence="10">Kinesin-4, putative</fullName>
    </submittedName>
</protein>
<dbReference type="GO" id="GO:0007052">
    <property type="term" value="P:mitotic spindle organization"/>
    <property type="evidence" value="ECO:0007669"/>
    <property type="project" value="TreeGrafter"/>
</dbReference>
<evidence type="ECO:0000313" key="11">
    <source>
        <dbReference type="Proteomes" id="UP000069549"/>
    </source>
</evidence>
<dbReference type="SMART" id="SM00129">
    <property type="entry name" value="KISc"/>
    <property type="match status" value="1"/>
</dbReference>
<organism evidence="10 11">
    <name type="scientific">Plasmodium berghei</name>
    <dbReference type="NCBI Taxonomy" id="5821"/>
    <lineage>
        <taxon>Eukaryota</taxon>
        <taxon>Sar</taxon>
        <taxon>Alveolata</taxon>
        <taxon>Apicomplexa</taxon>
        <taxon>Aconoidasida</taxon>
        <taxon>Haemosporida</taxon>
        <taxon>Plasmodiidae</taxon>
        <taxon>Plasmodium</taxon>
        <taxon>Plasmodium (Vinckeia)</taxon>
    </lineage>
</organism>
<feature type="compositionally biased region" description="Low complexity" evidence="8">
    <location>
        <begin position="2246"/>
        <end position="2255"/>
    </location>
</feature>
<keyword evidence="6" id="KW-0505">Motor protein</keyword>
<evidence type="ECO:0000256" key="5">
    <source>
        <dbReference type="ARBA" id="ARBA00023054"/>
    </source>
</evidence>
<dbReference type="InterPro" id="IPR027640">
    <property type="entry name" value="Kinesin-like_fam"/>
</dbReference>
<evidence type="ECO:0000256" key="7">
    <source>
        <dbReference type="SAM" id="Coils"/>
    </source>
</evidence>
<gene>
    <name evidence="10" type="ORF">PBK173_000321400</name>
</gene>
<dbReference type="PROSITE" id="PS50067">
    <property type="entry name" value="KINESIN_MOTOR_2"/>
    <property type="match status" value="1"/>
</dbReference>
<evidence type="ECO:0000259" key="9">
    <source>
        <dbReference type="PROSITE" id="PS50067"/>
    </source>
</evidence>
<feature type="binding site" evidence="6">
    <location>
        <begin position="263"/>
        <end position="270"/>
    </location>
    <ligand>
        <name>ATP</name>
        <dbReference type="ChEBI" id="CHEBI:30616"/>
    </ligand>
</feature>
<evidence type="ECO:0000256" key="1">
    <source>
        <dbReference type="ARBA" id="ARBA00004496"/>
    </source>
</evidence>
<name>A0A0Y9YCB6_PLABE</name>
<dbReference type="Proteomes" id="UP000069549">
    <property type="component" value="Chromosome 12"/>
</dbReference>
<dbReference type="GO" id="GO:0051231">
    <property type="term" value="P:spindle elongation"/>
    <property type="evidence" value="ECO:0007669"/>
    <property type="project" value="TreeGrafter"/>
</dbReference>
<accession>A0A0Y9YCB6</accession>
<dbReference type="GO" id="GO:0003777">
    <property type="term" value="F:microtubule motor activity"/>
    <property type="evidence" value="ECO:0007669"/>
    <property type="project" value="InterPro"/>
</dbReference>
<sequence>MGEYLGNKDKNGSYEQNSQKNKKGDQSIFDIEPNKHEHLNYNVFLKDVNKNIESNSLMDNKIDINNYNIEFNKNVAINIQNENTRLFNSKIDMHNDDEIIQNKKRESENVNTFLSTAKDIESVFDNYSSSNDEKIGVNKINQYKNYDEICDLSDNNGEILSDQNNREGEEGTSFDKNNCQVVVRIRPKKKGEKFCDDFGKSVNCNDEKNIKYNNNCICINNQKFLFDKVFKQETQQEDVYSYLSDNFLENLFEGYNCTIFAYGQTGSGKTYTMGFDYINKVTENIGILPRFLNDIFNMIDKKQKTNNVTFDTSCTYIEIYNEEIIDLIDFTEEDYDEKIGNKCNTSTIGTFINNKDLKINNKKKNNNNKLNKHISIREDINKKEIILMGVKTAKVSNVNDSFAILHKGNLLRTTERTFMNDKSSRSHAIFTINLIQKKNVIVENGTTNEINVNADIENAKNIKKGNQKINSDINDLTNAPLNERIINTSESNNVNKIEENEKKEEIICSKLHFVDLAGSERAKRTETKGNRLKEAININYGLLSLSNVIYGLSNKKKAQHIPYRNSKLTRILQDSLGGNSKTVMIACISIEASDFYETFSTVKYAARTKKIKNNPIINYDMNNLIINDLRKQLFNLNLELKKYKVECKDKCNFADDKKLKELSDQNCILLKKIKNLNIKRKKLMCLIFYYISLIRKNYVNQVNSPIYSINDPECYIPPKLANIEKNQKDFDVIPSSNSEVSSITNIKKNDKLYNLDSIKNSKIGCQNNYLDRINCKKENNNEMTSNVIPHKKNKQTDLEFVNELLPENDSTIKRIISTTDNGVEQNEKKEVPIKLNKVCGMCEKINIIEGNEETKDFDFSFLENKYLFLNLEKDKKYVEEIFRQYELNKFNEKKLNDLNKKYINIFEKNKEYEKKINELNKIIKKMKKGSKIKLNEKYNKEKCGKSGNDPQGKNCYKFFFPKKDNNDKKKMTKKKIKKNYNNNSRHSIYEDTGKSFNSLNKLKSAYNLFWGNKIRKGYYSEIELESEIKNQIKRKRTEKEIRECYTDTDISSNIKNNTAFVEYIVNYLNGNKNEKDWYFQVLREYKKRKEMLSKMNNKNDKDDQMLKNQDGNKNSLGKNYHDFVFSNLFFSSNNIYGDLFDHSEKLKKKFDKKMVIKERKKKNGPNFNNKDYHCYDKNESTNNDDEISDNCDLKYSKSCIEESLHEFKNIQTKIKYKQFNSSENESHRNMYSNSSDHINVSPNFLKNKLNKLQKIIKQDICKIKQVNKEKKEYNTKNEILTNSIVDLKKKLQYLQINSNNNNKNCKNIESMKQNLTKITKEKEKIQKKLNENEQQIKHLKVDIMKMKNNFLKTSTLLKEEQKKHNNIIQKKENLITKLHEREEIYINKLKKKEEISKQAYSKLLKRNKELIEQLKQLKKKQNIHDKVEKNESKNINLIRNITNNKYKKKFKKNDQIIEEKTENLIDQSNLVDEVNIAPITINEKMKKEINMNTDMECDTESDKNNLDPSGEWEISTIDSIFSDCINSACKNSDISVFLKKRNNSLAQSINKVKDEEYVFQNILKNDIKKNKFLKDFLKKKNTKKKISPIRIKLENEKFMNKNVSKILQALYVKRQNEGEDNEKNEIVDGQNYESINLVVDIGERNKDTEKSLANKFYEEKIDEDVLYYEEKLKESNENIKNLKRNLIKKKEEVMLQKVVKYLLKKLCYNYKKRKENEKKVNSLKKFIYSENLFISKIYNNFVFTNDLLLNNSTMSPPDQLFKKNDYFSQFYSKKLSIENIKYDDHFKNQKNYEILKQGKNILNSRFLEGTENSTNFNPNSTAYLYKTNNLDNEFLENPISKYKRRNTYSLYKEMGTNYEQNNNEINLKKRSNKSRLMENIYLDHCSKKRMILSSFTNPNVLNENNQKPSNNLYDTDKLNMEKNNNRFVNPNYDYIGYENIKSSDPLNHENDIDTQVEISNKRIINLINKKIDQKKFENLINYCENNKECIKKLGEKNNYPGLKVLFDMPLNSYIKRKSIDNCYILYSDQNEEKDENCNEIVNNLGNQNYTENLSQFISPNNKNKKDAIYYETVNKASISSIEDPEKINNPDNIYVAGHTESNINNECNNQDVDINKVNTNEESEAYGIINKPEISKIKKNINKICTMVPKKIKNNENNKNICKEMEKKCNSNLVKENVTKDYTETINAKLTNNNDKVKNSLMVDGKDKKTKNRSINLKTKIRKIETKNSIPSKGETIDEEKKRTSNNKSGKNNKNLMINGEGNNLCNPTKCIGQMIDKNKGNEMNNRNCTGVETEQNNSFNCEIDQEYLKEMEKIHEESINTFKNKIKDITIKVDTLRNINNAEGKYTNSIYGNNTSIYNRGNNISYENYNYYENLNTGGNSYNNLISEKSYKNMCIKNCHKYGVSGLCVKETNNNTLQFLSSSLNSIKLWDNKKEIWNYEHINIKNEKSTFINSLIISFQNNCFFAGINSYVHLFDIRISPKFLQKYYYSDKNDGSLLVSLLSDRSNYIPFILHHGNSNGETPDPTLLNNRNELIDEPDALSSFFPTEGSYKGNDNGNVHENVKNNQTNNLNENETYDGQYNNRENCENENIANHNYISNIGDQNSKDKLKIIKEVENFQSEYCICACGNENFIKVFDIRKNGDNMWLAKIPVTNKIEYITHIPMKKNTKSNFKNTNILKNIIIASRDKTVKIWKKGWVSFYPPSYDWCTSLSYFPLTDLIQNKNHSYNINENFDENKNIFSNYDSLVVSGSRDSHLRFWLYSTDGASNEFNKFMKIIKNAHKVDITCVSKYQGNNFITTDRDGFIQMWDCNIFFKETDKFLVGMDLHNICMNLMVNKIGKMFRHSTSPINKIAYHENTFLTASNDGSIKIFYEK</sequence>
<keyword evidence="2" id="KW-0963">Cytoplasm</keyword>
<dbReference type="PROSITE" id="PS00411">
    <property type="entry name" value="KINESIN_MOTOR_1"/>
    <property type="match status" value="1"/>
</dbReference>
<evidence type="ECO:0000256" key="8">
    <source>
        <dbReference type="SAM" id="MobiDB-lite"/>
    </source>
</evidence>
<evidence type="ECO:0000313" key="10">
    <source>
        <dbReference type="EMBL" id="CXI74098.1"/>
    </source>
</evidence>
<feature type="coiled-coil region" evidence="7">
    <location>
        <begin position="1665"/>
        <end position="1696"/>
    </location>
</feature>
<dbReference type="InterPro" id="IPR001680">
    <property type="entry name" value="WD40_rpt"/>
</dbReference>
<dbReference type="GO" id="GO:0007018">
    <property type="term" value="P:microtubule-based movement"/>
    <property type="evidence" value="ECO:0007669"/>
    <property type="project" value="InterPro"/>
</dbReference>
<dbReference type="GO" id="GO:0005875">
    <property type="term" value="C:microtubule associated complex"/>
    <property type="evidence" value="ECO:0007669"/>
    <property type="project" value="TreeGrafter"/>
</dbReference>
<feature type="region of interest" description="Disordered" evidence="8">
    <location>
        <begin position="1"/>
        <end position="26"/>
    </location>
</feature>
<dbReference type="EMBL" id="LT160032">
    <property type="protein sequence ID" value="CXI74098.1"/>
    <property type="molecule type" value="Genomic_DNA"/>
</dbReference>
<dbReference type="SUPFAM" id="SSF50978">
    <property type="entry name" value="WD40 repeat-like"/>
    <property type="match status" value="2"/>
</dbReference>
<dbReference type="GO" id="GO:0005737">
    <property type="term" value="C:cytoplasm"/>
    <property type="evidence" value="ECO:0007669"/>
    <property type="project" value="UniProtKB-SubCell"/>
</dbReference>
<dbReference type="VEuPathDB" id="PlasmoDB:PBANKA_1208200"/>
<dbReference type="InterPro" id="IPR036961">
    <property type="entry name" value="Kinesin_motor_dom_sf"/>
</dbReference>
<dbReference type="Pfam" id="PF00225">
    <property type="entry name" value="Kinesin"/>
    <property type="match status" value="2"/>
</dbReference>
<dbReference type="Gene3D" id="2.130.10.10">
    <property type="entry name" value="YVTN repeat-like/Quinoprotein amine dehydrogenase"/>
    <property type="match status" value="1"/>
</dbReference>
<comment type="subcellular location">
    <subcellularLocation>
        <location evidence="1">Cytoplasm</location>
    </subcellularLocation>
</comment>
<feature type="region of interest" description="Disordered" evidence="8">
    <location>
        <begin position="2227"/>
        <end position="2256"/>
    </location>
</feature>
<evidence type="ECO:0000256" key="4">
    <source>
        <dbReference type="ARBA" id="ARBA00022840"/>
    </source>
</evidence>
<evidence type="ECO:0000256" key="2">
    <source>
        <dbReference type="ARBA" id="ARBA00022490"/>
    </source>
</evidence>